<feature type="compositionally biased region" description="Basic and acidic residues" evidence="1">
    <location>
        <begin position="148"/>
        <end position="157"/>
    </location>
</feature>
<keyword evidence="3" id="KW-1185">Reference proteome</keyword>
<dbReference type="EMBL" id="KQ459590">
    <property type="protein sequence ID" value="KPI97382.1"/>
    <property type="molecule type" value="Genomic_DNA"/>
</dbReference>
<sequence>MAGEEVSLRLEMGRLEIEPIKPNKQIQDENPFTHISLQKKWPATKSCVQSYKCACSPHKKNSTATISKKRNNKILREPVLKLTKHFEKNELKNPELLNHCKLTVHKLNTVNVSLKALVDNCNQLSLCSDNNVKTEPYDKAKWWKNDVSSDKASKETSPELSQAGTCSQQALNPPCDVTIDELASYFETLFIFKNCIQSEIIIMQDKGEYNQSTIDKESVNNLEPNKIMETLDE</sequence>
<protein>
    <submittedName>
        <fullName evidence="2">Uncharacterized protein</fullName>
    </submittedName>
</protein>
<evidence type="ECO:0000313" key="2">
    <source>
        <dbReference type="EMBL" id="KPI97382.1"/>
    </source>
</evidence>
<dbReference type="Proteomes" id="UP000053268">
    <property type="component" value="Unassembled WGS sequence"/>
</dbReference>
<organism evidence="2 3">
    <name type="scientific">Papilio xuthus</name>
    <name type="common">Asian swallowtail butterfly</name>
    <dbReference type="NCBI Taxonomy" id="66420"/>
    <lineage>
        <taxon>Eukaryota</taxon>
        <taxon>Metazoa</taxon>
        <taxon>Ecdysozoa</taxon>
        <taxon>Arthropoda</taxon>
        <taxon>Hexapoda</taxon>
        <taxon>Insecta</taxon>
        <taxon>Pterygota</taxon>
        <taxon>Neoptera</taxon>
        <taxon>Endopterygota</taxon>
        <taxon>Lepidoptera</taxon>
        <taxon>Glossata</taxon>
        <taxon>Ditrysia</taxon>
        <taxon>Papilionoidea</taxon>
        <taxon>Papilionidae</taxon>
        <taxon>Papilioninae</taxon>
        <taxon>Papilio</taxon>
    </lineage>
</organism>
<evidence type="ECO:0000256" key="1">
    <source>
        <dbReference type="SAM" id="MobiDB-lite"/>
    </source>
</evidence>
<reference evidence="2 3" key="1">
    <citation type="journal article" date="2015" name="Nat. Commun.">
        <title>Outbred genome sequencing and CRISPR/Cas9 gene editing in butterflies.</title>
        <authorList>
            <person name="Li X."/>
            <person name="Fan D."/>
            <person name="Zhang W."/>
            <person name="Liu G."/>
            <person name="Zhang L."/>
            <person name="Zhao L."/>
            <person name="Fang X."/>
            <person name="Chen L."/>
            <person name="Dong Y."/>
            <person name="Chen Y."/>
            <person name="Ding Y."/>
            <person name="Zhao R."/>
            <person name="Feng M."/>
            <person name="Zhu Y."/>
            <person name="Feng Y."/>
            <person name="Jiang X."/>
            <person name="Zhu D."/>
            <person name="Xiang H."/>
            <person name="Feng X."/>
            <person name="Li S."/>
            <person name="Wang J."/>
            <person name="Zhang G."/>
            <person name="Kronforst M.R."/>
            <person name="Wang W."/>
        </authorList>
    </citation>
    <scope>NUCLEOTIDE SEQUENCE [LARGE SCALE GENOMIC DNA]</scope>
    <source>
        <strain evidence="2">Ya'a_city_454_Px</strain>
        <tissue evidence="2">Whole body</tissue>
    </source>
</reference>
<proteinExistence type="predicted"/>
<feature type="region of interest" description="Disordered" evidence="1">
    <location>
        <begin position="148"/>
        <end position="168"/>
    </location>
</feature>
<evidence type="ECO:0000313" key="3">
    <source>
        <dbReference type="Proteomes" id="UP000053268"/>
    </source>
</evidence>
<gene>
    <name evidence="2" type="ORF">RR46_09289</name>
</gene>
<dbReference type="AlphaFoldDB" id="A0A194PVN1"/>
<name>A0A194PVN1_PAPXU</name>
<accession>A0A194PVN1</accession>
<feature type="compositionally biased region" description="Polar residues" evidence="1">
    <location>
        <begin position="158"/>
        <end position="168"/>
    </location>
</feature>